<sequence>MFVPLIYPPGHAQADFGEALVIIGGVEQKAYFFALDLPHSDASKMRAYPAVNTEAWLDGHVNAFAFFGAVLRSIL</sequence>
<reference evidence="1 2" key="1">
    <citation type="submission" date="2015-09" db="EMBL/GenBank/DDBJ databases">
        <authorList>
            <consortium name="Swine Surveillance"/>
        </authorList>
    </citation>
    <scope>NUCLEOTIDE SEQUENCE [LARGE SCALE GENOMIC DNA]</scope>
    <source>
        <strain evidence="1 2">CECT 4292</strain>
    </source>
</reference>
<gene>
    <name evidence="1" type="ORF">RUA4292_04025</name>
</gene>
<name>A0A0P1EI19_9RHOB</name>
<evidence type="ECO:0000313" key="1">
    <source>
        <dbReference type="EMBL" id="CUH49825.1"/>
    </source>
</evidence>
<accession>A0A0P1EI19</accession>
<dbReference type="Proteomes" id="UP000050783">
    <property type="component" value="Unassembled WGS sequence"/>
</dbReference>
<dbReference type="AlphaFoldDB" id="A0A0P1EI19"/>
<proteinExistence type="predicted"/>
<protein>
    <submittedName>
        <fullName evidence="1">Transposase</fullName>
    </submittedName>
</protein>
<dbReference type="EMBL" id="CYPU01000071">
    <property type="protein sequence ID" value="CUH49825.1"/>
    <property type="molecule type" value="Genomic_DNA"/>
</dbReference>
<organism evidence="1 2">
    <name type="scientific">Ruegeria atlantica</name>
    <dbReference type="NCBI Taxonomy" id="81569"/>
    <lineage>
        <taxon>Bacteria</taxon>
        <taxon>Pseudomonadati</taxon>
        <taxon>Pseudomonadota</taxon>
        <taxon>Alphaproteobacteria</taxon>
        <taxon>Rhodobacterales</taxon>
        <taxon>Roseobacteraceae</taxon>
        <taxon>Ruegeria</taxon>
    </lineage>
</organism>
<evidence type="ECO:0000313" key="2">
    <source>
        <dbReference type="Proteomes" id="UP000050783"/>
    </source>
</evidence>